<sequence>MNDKVFAQQFAHELDMETTSTLKCLERIPPELYSYKPHERSMEMGYLTLLVAEIPLWIALIIEQGEIDFATYQHREAKTTQQIVDHFNDNIAKAKNALNNVEDGLLEQPFYLKRSGEILLQSTKREQIESTINHMVHHRGQLTVYMRLNNIDVPSIYGPSADDRSYGAAQSS</sequence>
<evidence type="ECO:0000313" key="4">
    <source>
        <dbReference type="EMBL" id="TWR27151.1"/>
    </source>
</evidence>
<dbReference type="Pfam" id="PF05163">
    <property type="entry name" value="DinB"/>
    <property type="match status" value="1"/>
</dbReference>
<dbReference type="AlphaFoldDB" id="A0A563U718"/>
<name>A0A563U718_9SPHI</name>
<evidence type="ECO:0000256" key="2">
    <source>
        <dbReference type="ARBA" id="ARBA00022723"/>
    </source>
</evidence>
<evidence type="ECO:0000256" key="3">
    <source>
        <dbReference type="PIRSR" id="PIRSR607837-1"/>
    </source>
</evidence>
<proteinExistence type="inferred from homology"/>
<organism evidence="4 5">
    <name type="scientific">Mucilaginibacter achroorhodeus</name>
    <dbReference type="NCBI Taxonomy" id="2599294"/>
    <lineage>
        <taxon>Bacteria</taxon>
        <taxon>Pseudomonadati</taxon>
        <taxon>Bacteroidota</taxon>
        <taxon>Sphingobacteriia</taxon>
        <taxon>Sphingobacteriales</taxon>
        <taxon>Sphingobacteriaceae</taxon>
        <taxon>Mucilaginibacter</taxon>
    </lineage>
</organism>
<dbReference type="OrthoDB" id="119432at2"/>
<feature type="binding site" evidence="3">
    <location>
        <position position="138"/>
    </location>
    <ligand>
        <name>a divalent metal cation</name>
        <dbReference type="ChEBI" id="CHEBI:60240"/>
    </ligand>
</feature>
<comment type="similarity">
    <text evidence="1">Belongs to the DinB family.</text>
</comment>
<dbReference type="SUPFAM" id="SSF109854">
    <property type="entry name" value="DinB/YfiT-like putative metalloenzymes"/>
    <property type="match status" value="1"/>
</dbReference>
<accession>A0A563U718</accession>
<gene>
    <name evidence="4" type="ORF">FPZ42_08960</name>
</gene>
<dbReference type="GO" id="GO:0046872">
    <property type="term" value="F:metal ion binding"/>
    <property type="evidence" value="ECO:0007669"/>
    <property type="project" value="UniProtKB-KW"/>
</dbReference>
<reference evidence="4 5" key="1">
    <citation type="submission" date="2019-07" db="EMBL/GenBank/DDBJ databases">
        <authorList>
            <person name="Kim J."/>
        </authorList>
    </citation>
    <scope>NUCLEOTIDE SEQUENCE [LARGE SCALE GENOMIC DNA]</scope>
    <source>
        <strain evidence="4 5">MJ1a</strain>
    </source>
</reference>
<protein>
    <submittedName>
        <fullName evidence="4">Damage-inducible protein DinB</fullName>
    </submittedName>
</protein>
<dbReference type="InterPro" id="IPR034660">
    <property type="entry name" value="DinB/YfiT-like"/>
</dbReference>
<dbReference type="RefSeq" id="WP_146270488.1">
    <property type="nucleotide sequence ID" value="NZ_VOEI01000002.1"/>
</dbReference>
<evidence type="ECO:0000313" key="5">
    <source>
        <dbReference type="Proteomes" id="UP000318010"/>
    </source>
</evidence>
<comment type="caution">
    <text evidence="4">The sequence shown here is derived from an EMBL/GenBank/DDBJ whole genome shotgun (WGS) entry which is preliminary data.</text>
</comment>
<evidence type="ECO:0000256" key="1">
    <source>
        <dbReference type="ARBA" id="ARBA00008635"/>
    </source>
</evidence>
<dbReference type="Proteomes" id="UP000318010">
    <property type="component" value="Unassembled WGS sequence"/>
</dbReference>
<dbReference type="InterPro" id="IPR007837">
    <property type="entry name" value="DinB"/>
</dbReference>
<dbReference type="Gene3D" id="1.20.120.450">
    <property type="entry name" value="dinb family like domain"/>
    <property type="match status" value="1"/>
</dbReference>
<keyword evidence="2 3" id="KW-0479">Metal-binding</keyword>
<keyword evidence="5" id="KW-1185">Reference proteome</keyword>
<feature type="binding site" evidence="3">
    <location>
        <position position="134"/>
    </location>
    <ligand>
        <name>a divalent metal cation</name>
        <dbReference type="ChEBI" id="CHEBI:60240"/>
    </ligand>
</feature>
<dbReference type="EMBL" id="VOEI01000002">
    <property type="protein sequence ID" value="TWR27151.1"/>
    <property type="molecule type" value="Genomic_DNA"/>
</dbReference>